<dbReference type="Proteomes" id="UP000230056">
    <property type="component" value="Chromosome"/>
</dbReference>
<accession>A0A2D3NY88</accession>
<sequence length="205" mass="24306">MLKNLILLKKDMEKLDWTICSFIFSYKQVEYIVLVKRFVRNEQKINKFALVKMHFMRSDNLTNDLICEANSLRLLIDPKTMRKYFSIEYVENLGDILKQFTQHFGHYIPVKVPEYISESEKIAMVNSLSLSDSEDPMKIYCKNIKRNPNGKKRSEFNSDKAKLLRKKLFEYFKDDKTISFCFSRYIEDENSDAEILTKFSINNGS</sequence>
<protein>
    <submittedName>
        <fullName evidence="1">Uncharacterized protein</fullName>
    </submittedName>
</protein>
<gene>
    <name evidence="1" type="ORF">CTM72_05420</name>
</gene>
<name>A0A2D3NY88_9FUSO</name>
<evidence type="ECO:0000313" key="2">
    <source>
        <dbReference type="Proteomes" id="UP000230056"/>
    </source>
</evidence>
<dbReference type="AlphaFoldDB" id="A0A2D3NY88"/>
<dbReference type="InterPro" id="IPR046100">
    <property type="entry name" value="DUF6037"/>
</dbReference>
<reference evidence="1 2" key="1">
    <citation type="submission" date="2017-11" db="EMBL/GenBank/DDBJ databases">
        <title>Genome sequencing of Fusobacterium periodonticum KCOM 1261.</title>
        <authorList>
            <person name="Kook J.-K."/>
            <person name="Park S.-N."/>
            <person name="Lim Y.K."/>
        </authorList>
    </citation>
    <scope>NUCLEOTIDE SEQUENCE [LARGE SCALE GENOMIC DNA]</scope>
    <source>
        <strain evidence="1 2">KCOM 1261</strain>
    </source>
</reference>
<dbReference type="EMBL" id="CP024699">
    <property type="protein sequence ID" value="ATV60353.1"/>
    <property type="molecule type" value="Genomic_DNA"/>
</dbReference>
<organism evidence="1 2">
    <name type="scientific">Fusobacterium pseudoperiodonticum</name>
    <dbReference type="NCBI Taxonomy" id="2663009"/>
    <lineage>
        <taxon>Bacteria</taxon>
        <taxon>Fusobacteriati</taxon>
        <taxon>Fusobacteriota</taxon>
        <taxon>Fusobacteriia</taxon>
        <taxon>Fusobacteriales</taxon>
        <taxon>Fusobacteriaceae</taxon>
        <taxon>Fusobacterium</taxon>
    </lineage>
</organism>
<dbReference type="Pfam" id="PF19503">
    <property type="entry name" value="DUF6037"/>
    <property type="match status" value="1"/>
</dbReference>
<proteinExistence type="predicted"/>
<evidence type="ECO:0000313" key="1">
    <source>
        <dbReference type="EMBL" id="ATV60353.1"/>
    </source>
</evidence>